<sequence length="372" mass="40242">MSQTASMSQNGSPGLSRGGALDLLRFVAALFIVLYHVAERAPVSLFAIHPAFGRGYLATDFFLMLSGYVLARTYGSRVLDQGVRTGDFLKRRLLRIWPAHLVMLALFVVFVLATAAIGLAPQNPQWFQWSQLLPQVFLMQAWFVPGPSGWNMPTWTLSALIVCYGGFPAAWRLTAKVRSPWTTLAIGVVIFLVVDAAAKAVTGIPAHQLPLRFGLVRGIPLFILGMLIARLPTTLAPRLADGLAIAAGVGVVALQVVGRFDHASLALLGLLIYAAGASGAKGWGWASLAGRLSFSLFLTNQLVAVVWFGLLRAVAGKLGFDDPLLWLTWAMALPACVIAAWLFERFVDAPLQVWIKGWSRREPATKAEPALA</sequence>
<name>B0T1N6_CAUSK</name>
<organism evidence="3">
    <name type="scientific">Caulobacter sp. (strain K31)</name>
    <dbReference type="NCBI Taxonomy" id="366602"/>
    <lineage>
        <taxon>Bacteria</taxon>
        <taxon>Pseudomonadati</taxon>
        <taxon>Pseudomonadota</taxon>
        <taxon>Alphaproteobacteria</taxon>
        <taxon>Caulobacterales</taxon>
        <taxon>Caulobacteraceae</taxon>
        <taxon>Caulobacter</taxon>
    </lineage>
</organism>
<feature type="transmembrane region" description="Helical" evidence="1">
    <location>
        <begin position="292"/>
        <end position="311"/>
    </location>
</feature>
<feature type="domain" description="Acyltransferase 3" evidence="2">
    <location>
        <begin position="20"/>
        <end position="344"/>
    </location>
</feature>
<dbReference type="GO" id="GO:0009103">
    <property type="term" value="P:lipopolysaccharide biosynthetic process"/>
    <property type="evidence" value="ECO:0007669"/>
    <property type="project" value="TreeGrafter"/>
</dbReference>
<feature type="transmembrane region" description="Helical" evidence="1">
    <location>
        <begin position="20"/>
        <end position="37"/>
    </location>
</feature>
<gene>
    <name evidence="3" type="ordered locus">Caul_3098</name>
</gene>
<evidence type="ECO:0000259" key="2">
    <source>
        <dbReference type="Pfam" id="PF01757"/>
    </source>
</evidence>
<dbReference type="HOGENOM" id="CLU_005679_2_1_5"/>
<dbReference type="KEGG" id="cak:Caul_3098"/>
<keyword evidence="1" id="KW-1133">Transmembrane helix</keyword>
<feature type="transmembrane region" description="Helical" evidence="1">
    <location>
        <begin position="214"/>
        <end position="233"/>
    </location>
</feature>
<keyword evidence="3" id="KW-0808">Transferase</keyword>
<keyword evidence="1" id="KW-0472">Membrane</keyword>
<dbReference type="GO" id="GO:0016747">
    <property type="term" value="F:acyltransferase activity, transferring groups other than amino-acyl groups"/>
    <property type="evidence" value="ECO:0007669"/>
    <property type="project" value="InterPro"/>
</dbReference>
<feature type="transmembrane region" description="Helical" evidence="1">
    <location>
        <begin position="239"/>
        <end position="258"/>
    </location>
</feature>
<feature type="transmembrane region" description="Helical" evidence="1">
    <location>
        <begin position="96"/>
        <end position="120"/>
    </location>
</feature>
<keyword evidence="3" id="KW-0012">Acyltransferase</keyword>
<dbReference type="AlphaFoldDB" id="B0T1N6"/>
<reference evidence="3" key="1">
    <citation type="submission" date="2008-01" db="EMBL/GenBank/DDBJ databases">
        <title>Complete sequence of chromosome of Caulobacter sp. K31.</title>
        <authorList>
            <consortium name="US DOE Joint Genome Institute"/>
            <person name="Copeland A."/>
            <person name="Lucas S."/>
            <person name="Lapidus A."/>
            <person name="Barry K."/>
            <person name="Glavina del Rio T."/>
            <person name="Dalin E."/>
            <person name="Tice H."/>
            <person name="Pitluck S."/>
            <person name="Bruce D."/>
            <person name="Goodwin L."/>
            <person name="Thompson L.S."/>
            <person name="Brettin T."/>
            <person name="Detter J.C."/>
            <person name="Han C."/>
            <person name="Schmutz J."/>
            <person name="Larimer F."/>
            <person name="Land M."/>
            <person name="Hauser L."/>
            <person name="Kyrpides N."/>
            <person name="Kim E."/>
            <person name="Stephens C."/>
            <person name="Richardson P."/>
        </authorList>
    </citation>
    <scope>NUCLEOTIDE SEQUENCE [LARGE SCALE GENOMIC DNA]</scope>
    <source>
        <strain evidence="3">K31</strain>
    </source>
</reference>
<protein>
    <submittedName>
        <fullName evidence="3">Acyltransferase 3</fullName>
    </submittedName>
</protein>
<dbReference type="PANTHER" id="PTHR23028:SF53">
    <property type="entry name" value="ACYL_TRANSF_3 DOMAIN-CONTAINING PROTEIN"/>
    <property type="match status" value="1"/>
</dbReference>
<evidence type="ECO:0000313" key="3">
    <source>
        <dbReference type="EMBL" id="ABZ72225.1"/>
    </source>
</evidence>
<proteinExistence type="predicted"/>
<feature type="transmembrane region" description="Helical" evidence="1">
    <location>
        <begin position="155"/>
        <end position="175"/>
    </location>
</feature>
<evidence type="ECO:0000256" key="1">
    <source>
        <dbReference type="SAM" id="Phobius"/>
    </source>
</evidence>
<feature type="transmembrane region" description="Helical" evidence="1">
    <location>
        <begin position="181"/>
        <end position="202"/>
    </location>
</feature>
<feature type="transmembrane region" description="Helical" evidence="1">
    <location>
        <begin position="323"/>
        <end position="343"/>
    </location>
</feature>
<feature type="transmembrane region" description="Helical" evidence="1">
    <location>
        <begin position="57"/>
        <end position="75"/>
    </location>
</feature>
<feature type="transmembrane region" description="Helical" evidence="1">
    <location>
        <begin position="265"/>
        <end position="286"/>
    </location>
</feature>
<dbReference type="Pfam" id="PF01757">
    <property type="entry name" value="Acyl_transf_3"/>
    <property type="match status" value="1"/>
</dbReference>
<dbReference type="eggNOG" id="COG1835">
    <property type="taxonomic scope" value="Bacteria"/>
</dbReference>
<keyword evidence="1" id="KW-0812">Transmembrane</keyword>
<dbReference type="InterPro" id="IPR050879">
    <property type="entry name" value="Acyltransferase_3"/>
</dbReference>
<dbReference type="PANTHER" id="PTHR23028">
    <property type="entry name" value="ACETYLTRANSFERASE"/>
    <property type="match status" value="1"/>
</dbReference>
<dbReference type="STRING" id="366602.Caul_3098"/>
<dbReference type="GO" id="GO:0016020">
    <property type="term" value="C:membrane"/>
    <property type="evidence" value="ECO:0007669"/>
    <property type="project" value="TreeGrafter"/>
</dbReference>
<dbReference type="InterPro" id="IPR002656">
    <property type="entry name" value="Acyl_transf_3_dom"/>
</dbReference>
<dbReference type="OrthoDB" id="9796461at2"/>
<dbReference type="EMBL" id="CP000927">
    <property type="protein sequence ID" value="ABZ72225.1"/>
    <property type="molecule type" value="Genomic_DNA"/>
</dbReference>
<accession>B0T1N6</accession>